<gene>
    <name evidence="3" type="primary">cheD</name>
    <name evidence="4" type="ORF">DFP86_1204</name>
</gene>
<dbReference type="NCBIfam" id="NF010013">
    <property type="entry name" value="PRK13487.1"/>
    <property type="match status" value="1"/>
</dbReference>
<dbReference type="AlphaFoldDB" id="A0A4R7AV81"/>
<dbReference type="GO" id="GO:0050568">
    <property type="term" value="F:protein-glutamine glutaminase activity"/>
    <property type="evidence" value="ECO:0007669"/>
    <property type="project" value="UniProtKB-UniRule"/>
</dbReference>
<organism evidence="4 5">
    <name type="scientific">Paludibacterium purpuratum</name>
    <dbReference type="NCBI Taxonomy" id="1144873"/>
    <lineage>
        <taxon>Bacteria</taxon>
        <taxon>Pseudomonadati</taxon>
        <taxon>Pseudomonadota</taxon>
        <taxon>Betaproteobacteria</taxon>
        <taxon>Neisseriales</taxon>
        <taxon>Chromobacteriaceae</taxon>
        <taxon>Paludibacterium</taxon>
    </lineage>
</organism>
<dbReference type="EC" id="3.5.1.44" evidence="3"/>
<dbReference type="InterPro" id="IPR005659">
    <property type="entry name" value="Chemorcpt_Glu_NH3ase_CheD"/>
</dbReference>
<comment type="catalytic activity">
    <reaction evidence="3">
        <text>L-glutaminyl-[protein] + H2O = L-glutamyl-[protein] + NH4(+)</text>
        <dbReference type="Rhea" id="RHEA:16441"/>
        <dbReference type="Rhea" id="RHEA-COMP:10207"/>
        <dbReference type="Rhea" id="RHEA-COMP:10208"/>
        <dbReference type="ChEBI" id="CHEBI:15377"/>
        <dbReference type="ChEBI" id="CHEBI:28938"/>
        <dbReference type="ChEBI" id="CHEBI:29973"/>
        <dbReference type="ChEBI" id="CHEBI:30011"/>
        <dbReference type="EC" id="3.5.1.44"/>
    </reaction>
</comment>
<evidence type="ECO:0000313" key="5">
    <source>
        <dbReference type="Proteomes" id="UP000295611"/>
    </source>
</evidence>
<reference evidence="4 5" key="1">
    <citation type="submission" date="2019-03" db="EMBL/GenBank/DDBJ databases">
        <title>Genomic Encyclopedia of Type Strains, Phase III (KMG-III): the genomes of soil and plant-associated and newly described type strains.</title>
        <authorList>
            <person name="Whitman W."/>
        </authorList>
    </citation>
    <scope>NUCLEOTIDE SEQUENCE [LARGE SCALE GENOMIC DNA]</scope>
    <source>
        <strain evidence="4 5">CECT 8976</strain>
    </source>
</reference>
<dbReference type="HAMAP" id="MF_01440">
    <property type="entry name" value="CheD"/>
    <property type="match status" value="1"/>
</dbReference>
<dbReference type="EMBL" id="SNZP01000020">
    <property type="protein sequence ID" value="TDR71049.1"/>
    <property type="molecule type" value="Genomic_DNA"/>
</dbReference>
<keyword evidence="1 3" id="KW-0145">Chemotaxis</keyword>
<dbReference type="CDD" id="cd16352">
    <property type="entry name" value="CheD"/>
    <property type="match status" value="1"/>
</dbReference>
<evidence type="ECO:0000256" key="1">
    <source>
        <dbReference type="ARBA" id="ARBA00022500"/>
    </source>
</evidence>
<sequence length="199" mass="21886">MAHSRHGLDYFDQQFHLPAVKLLPGDFVATHNDKLLVTVLGSCVAACLRDPTVGVCGMNHFMLPDGGGTSTVESLSARYGVQAMELLITDMQKRGARRDRLQAKVFGAGKVLDGMNVVNVGELNAAFVRRYLEVERIPIVASDLLGDTARKVYFFTESGKVMIRRLNTDRLAKLAQRERQYRDSLASGEGPEGGVDLFD</sequence>
<comment type="function">
    <text evidence="3">Probably deamidates glutamine residues to glutamate on methyl-accepting chemotaxis receptors (MCPs), playing an important role in chemotaxis.</text>
</comment>
<protein>
    <recommendedName>
        <fullName evidence="3">Probable chemoreceptor glutamine deamidase CheD</fullName>
        <ecNumber evidence="3">3.5.1.44</ecNumber>
    </recommendedName>
</protein>
<keyword evidence="5" id="KW-1185">Reference proteome</keyword>
<comment type="caution">
    <text evidence="4">The sequence shown here is derived from an EMBL/GenBank/DDBJ whole genome shotgun (WGS) entry which is preliminary data.</text>
</comment>
<dbReference type="Pfam" id="PF03975">
    <property type="entry name" value="CheD"/>
    <property type="match status" value="1"/>
</dbReference>
<dbReference type="RefSeq" id="WP_133683978.1">
    <property type="nucleotide sequence ID" value="NZ_SNZP01000020.1"/>
</dbReference>
<dbReference type="PANTHER" id="PTHR35147:SF2">
    <property type="entry name" value="CHEMORECEPTOR GLUTAMINE DEAMIDASE CHED-RELATED"/>
    <property type="match status" value="1"/>
</dbReference>
<keyword evidence="2 3" id="KW-0378">Hydrolase</keyword>
<dbReference type="GO" id="GO:0006935">
    <property type="term" value="P:chemotaxis"/>
    <property type="evidence" value="ECO:0007669"/>
    <property type="project" value="UniProtKB-UniRule"/>
</dbReference>
<dbReference type="SUPFAM" id="SSF64438">
    <property type="entry name" value="CNF1/YfiH-like putative cysteine hydrolases"/>
    <property type="match status" value="1"/>
</dbReference>
<dbReference type="PANTHER" id="PTHR35147">
    <property type="entry name" value="CHEMORECEPTOR GLUTAMINE DEAMIDASE CHED-RELATED"/>
    <property type="match status" value="1"/>
</dbReference>
<dbReference type="Gene3D" id="3.30.1330.200">
    <property type="match status" value="1"/>
</dbReference>
<comment type="similarity">
    <text evidence="3">Belongs to the CheD family.</text>
</comment>
<dbReference type="InterPro" id="IPR011324">
    <property type="entry name" value="Cytotoxic_necrot_fac-like_cat"/>
</dbReference>
<proteinExistence type="inferred from homology"/>
<evidence type="ECO:0000256" key="3">
    <source>
        <dbReference type="HAMAP-Rule" id="MF_01440"/>
    </source>
</evidence>
<accession>A0A4R7AV81</accession>
<evidence type="ECO:0000313" key="4">
    <source>
        <dbReference type="EMBL" id="TDR71049.1"/>
    </source>
</evidence>
<evidence type="ECO:0000256" key="2">
    <source>
        <dbReference type="ARBA" id="ARBA00022801"/>
    </source>
</evidence>
<name>A0A4R7AV81_9NEIS</name>
<dbReference type="InterPro" id="IPR038592">
    <property type="entry name" value="CheD-like_sf"/>
</dbReference>
<dbReference type="OrthoDB" id="9807202at2"/>
<dbReference type="Proteomes" id="UP000295611">
    <property type="component" value="Unassembled WGS sequence"/>
</dbReference>